<dbReference type="InterPro" id="IPR038396">
    <property type="entry name" value="SpoIIAA-like_sf"/>
</dbReference>
<dbReference type="Gene3D" id="3.40.50.10600">
    <property type="entry name" value="SpoIIaa-like domains"/>
    <property type="match status" value="1"/>
</dbReference>
<dbReference type="SUPFAM" id="SSF52091">
    <property type="entry name" value="SpoIIaa-like"/>
    <property type="match status" value="1"/>
</dbReference>
<sequence length="120" mass="13398">MITHKILTDEAVVVVIPNGPLTETDFVQLTADVDAWLATHQSLNGLLIYTKTFPGWEDFDGLLEHIKFVKDHHQKIGKVALVSDSKLATIAPRLAKHFIEAQIKTFGYDHYGSALAWLDS</sequence>
<evidence type="ECO:0000313" key="1">
    <source>
        <dbReference type="EMBL" id="BDS08116.1"/>
    </source>
</evidence>
<gene>
    <name evidence="1" type="ORF">NT6N_31560</name>
</gene>
<dbReference type="Pfam" id="PF11964">
    <property type="entry name" value="SpoIIAA-like"/>
    <property type="match status" value="1"/>
</dbReference>
<protein>
    <recommendedName>
        <fullName evidence="2">STAS/SEC14 domain-containing protein</fullName>
    </recommendedName>
</protein>
<organism evidence="1">
    <name type="scientific">Oceaniferula spumae</name>
    <dbReference type="NCBI Taxonomy" id="2979115"/>
    <lineage>
        <taxon>Bacteria</taxon>
        <taxon>Pseudomonadati</taxon>
        <taxon>Verrucomicrobiota</taxon>
        <taxon>Verrucomicrobiia</taxon>
        <taxon>Verrucomicrobiales</taxon>
        <taxon>Verrucomicrobiaceae</taxon>
        <taxon>Oceaniferula</taxon>
    </lineage>
</organism>
<dbReference type="InterPro" id="IPR021866">
    <property type="entry name" value="SpoIIAA-like"/>
</dbReference>
<dbReference type="AlphaFoldDB" id="A0AAT9FQF1"/>
<reference evidence="1" key="1">
    <citation type="submission" date="2024-07" db="EMBL/GenBank/DDBJ databases">
        <title>Complete genome sequence of Verrucomicrobiaceae bacterium NT6N.</title>
        <authorList>
            <person name="Huang C."/>
            <person name="Takami H."/>
            <person name="Hamasaki K."/>
        </authorList>
    </citation>
    <scope>NUCLEOTIDE SEQUENCE</scope>
    <source>
        <strain evidence="1">NT6N</strain>
    </source>
</reference>
<dbReference type="InterPro" id="IPR036513">
    <property type="entry name" value="STAS_dom_sf"/>
</dbReference>
<dbReference type="EMBL" id="AP026866">
    <property type="protein sequence ID" value="BDS08116.1"/>
    <property type="molecule type" value="Genomic_DNA"/>
</dbReference>
<dbReference type="KEGG" id="osu:NT6N_31560"/>
<accession>A0AAT9FQF1</accession>
<evidence type="ECO:0008006" key="2">
    <source>
        <dbReference type="Google" id="ProtNLM"/>
    </source>
</evidence>
<name>A0AAT9FQF1_9BACT</name>
<proteinExistence type="predicted"/>